<evidence type="ECO:0000256" key="3">
    <source>
        <dbReference type="ARBA" id="ARBA00022989"/>
    </source>
</evidence>
<dbReference type="InterPro" id="IPR020846">
    <property type="entry name" value="MFS_dom"/>
</dbReference>
<feature type="transmembrane region" description="Helical" evidence="5">
    <location>
        <begin position="58"/>
        <end position="75"/>
    </location>
</feature>
<dbReference type="Proteomes" id="UP001501490">
    <property type="component" value="Unassembled WGS sequence"/>
</dbReference>
<feature type="transmembrane region" description="Helical" evidence="5">
    <location>
        <begin position="189"/>
        <end position="214"/>
    </location>
</feature>
<sequence>MFGFSGYAALLAVAPLWVVEGGATAAGAGLVNAVLLAATVLTQLAVPRSLARWGTGRVLVVGLLLLGAPAPAYLLSDGIGWVLMLSAVRGMGFGILTVVGSTVAVQLVPSHRRGAAIGIYGLSVAVPNLVLLPGSVPVVDRFGFAPVFWLAALPLAGVPAALRLAHVLRAMDVNPPARAGQRSPVSLRGLRGIIVPTVVLFSVTMAGGALLTFAPQLTSAGTAALVLFAIGVTSALSRWLIGTLADRLGPWLFIAPGLVCLGSAMAISAWAVAHDHASVLVAAAVVVGLCYGALQNLTLVAAFAAVERSNLPAASAGWNIGFDAGTASGSVAAGALAAAYSFPVSLVTLGCICFLVVVVTLVAAPRRTIAR</sequence>
<dbReference type="InterPro" id="IPR011701">
    <property type="entry name" value="MFS"/>
</dbReference>
<evidence type="ECO:0000256" key="4">
    <source>
        <dbReference type="ARBA" id="ARBA00023136"/>
    </source>
</evidence>
<keyword evidence="4 5" id="KW-0472">Membrane</keyword>
<comment type="subcellular location">
    <subcellularLocation>
        <location evidence="1">Cell membrane</location>
        <topology evidence="1">Multi-pass membrane protein</topology>
    </subcellularLocation>
</comment>
<feature type="transmembrane region" description="Helical" evidence="5">
    <location>
        <begin position="117"/>
        <end position="136"/>
    </location>
</feature>
<dbReference type="Gene3D" id="1.20.1250.20">
    <property type="entry name" value="MFS general substrate transporter like domains"/>
    <property type="match status" value="2"/>
</dbReference>
<feature type="transmembrane region" description="Helical" evidence="5">
    <location>
        <begin position="253"/>
        <end position="273"/>
    </location>
</feature>
<feature type="transmembrane region" description="Helical" evidence="5">
    <location>
        <begin position="81"/>
        <end position="105"/>
    </location>
</feature>
<dbReference type="SUPFAM" id="SSF103473">
    <property type="entry name" value="MFS general substrate transporter"/>
    <property type="match status" value="1"/>
</dbReference>
<protein>
    <submittedName>
        <fullName evidence="7">MFS transporter</fullName>
    </submittedName>
</protein>
<dbReference type="InterPro" id="IPR052714">
    <property type="entry name" value="MFS_Exporter"/>
</dbReference>
<feature type="transmembrane region" description="Helical" evidence="5">
    <location>
        <begin position="220"/>
        <end position="241"/>
    </location>
</feature>
<dbReference type="PANTHER" id="PTHR23531:SF1">
    <property type="entry name" value="QUINOLENE RESISTANCE PROTEIN NORA"/>
    <property type="match status" value="1"/>
</dbReference>
<dbReference type="PROSITE" id="PS50850">
    <property type="entry name" value="MFS"/>
    <property type="match status" value="1"/>
</dbReference>
<evidence type="ECO:0000313" key="8">
    <source>
        <dbReference type="Proteomes" id="UP001501490"/>
    </source>
</evidence>
<gene>
    <name evidence="7" type="ORF">GCM10022236_52460</name>
</gene>
<evidence type="ECO:0000256" key="1">
    <source>
        <dbReference type="ARBA" id="ARBA00004651"/>
    </source>
</evidence>
<feature type="transmembrane region" description="Helical" evidence="5">
    <location>
        <begin position="148"/>
        <end position="168"/>
    </location>
</feature>
<evidence type="ECO:0000256" key="2">
    <source>
        <dbReference type="ARBA" id="ARBA00022692"/>
    </source>
</evidence>
<dbReference type="PANTHER" id="PTHR23531">
    <property type="entry name" value="QUINOLENE RESISTANCE PROTEIN NORA"/>
    <property type="match status" value="1"/>
</dbReference>
<reference evidence="8" key="1">
    <citation type="journal article" date="2019" name="Int. J. Syst. Evol. Microbiol.">
        <title>The Global Catalogue of Microorganisms (GCM) 10K type strain sequencing project: providing services to taxonomists for standard genome sequencing and annotation.</title>
        <authorList>
            <consortium name="The Broad Institute Genomics Platform"/>
            <consortium name="The Broad Institute Genome Sequencing Center for Infectious Disease"/>
            <person name="Wu L."/>
            <person name="Ma J."/>
        </authorList>
    </citation>
    <scope>NUCLEOTIDE SEQUENCE [LARGE SCALE GENOMIC DNA]</scope>
    <source>
        <strain evidence="8">JCM 16929</strain>
    </source>
</reference>
<feature type="transmembrane region" description="Helical" evidence="5">
    <location>
        <begin position="318"/>
        <end position="340"/>
    </location>
</feature>
<name>A0ABP7AZ97_9ACTN</name>
<dbReference type="EMBL" id="BAABAB010000056">
    <property type="protein sequence ID" value="GAA3643308.1"/>
    <property type="molecule type" value="Genomic_DNA"/>
</dbReference>
<feature type="domain" description="Major facilitator superfamily (MFS) profile" evidence="6">
    <location>
        <begin position="1"/>
        <end position="368"/>
    </location>
</feature>
<organism evidence="7 8">
    <name type="scientific">Microlunatus ginsengisoli</name>
    <dbReference type="NCBI Taxonomy" id="363863"/>
    <lineage>
        <taxon>Bacteria</taxon>
        <taxon>Bacillati</taxon>
        <taxon>Actinomycetota</taxon>
        <taxon>Actinomycetes</taxon>
        <taxon>Propionibacteriales</taxon>
        <taxon>Propionibacteriaceae</taxon>
        <taxon>Microlunatus</taxon>
    </lineage>
</organism>
<feature type="transmembrane region" description="Helical" evidence="5">
    <location>
        <begin position="346"/>
        <end position="364"/>
    </location>
</feature>
<keyword evidence="3 5" id="KW-1133">Transmembrane helix</keyword>
<evidence type="ECO:0000259" key="6">
    <source>
        <dbReference type="PROSITE" id="PS50850"/>
    </source>
</evidence>
<feature type="transmembrane region" description="Helical" evidence="5">
    <location>
        <begin position="279"/>
        <end position="306"/>
    </location>
</feature>
<dbReference type="Pfam" id="PF07690">
    <property type="entry name" value="MFS_1"/>
    <property type="match status" value="1"/>
</dbReference>
<keyword evidence="8" id="KW-1185">Reference proteome</keyword>
<evidence type="ECO:0000256" key="5">
    <source>
        <dbReference type="SAM" id="Phobius"/>
    </source>
</evidence>
<keyword evidence="2 5" id="KW-0812">Transmembrane</keyword>
<proteinExistence type="predicted"/>
<accession>A0ABP7AZ97</accession>
<evidence type="ECO:0000313" key="7">
    <source>
        <dbReference type="EMBL" id="GAA3643308.1"/>
    </source>
</evidence>
<feature type="transmembrane region" description="Helical" evidence="5">
    <location>
        <begin position="28"/>
        <end position="46"/>
    </location>
</feature>
<comment type="caution">
    <text evidence="7">The sequence shown here is derived from an EMBL/GenBank/DDBJ whole genome shotgun (WGS) entry which is preliminary data.</text>
</comment>
<dbReference type="InterPro" id="IPR036259">
    <property type="entry name" value="MFS_trans_sf"/>
</dbReference>